<reference evidence="17 18" key="1">
    <citation type="submission" date="2017-03" db="EMBL/GenBank/DDBJ databases">
        <title>An alternative strategy for trypanosome survival in the mammalian bloodstream revealed through genome and transcriptome analysis of the ubiquitous bovine parasite Trypanosoma (Megatrypanum) theileri.</title>
        <authorList>
            <person name="Kelly S."/>
            <person name="Ivens A."/>
            <person name="Mott A."/>
            <person name="O'Neill E."/>
            <person name="Emms D."/>
            <person name="Macleod O."/>
            <person name="Voorheis P."/>
            <person name="Matthews J."/>
            <person name="Matthews K."/>
            <person name="Carrington M."/>
        </authorList>
    </citation>
    <scope>NUCLEOTIDE SEQUENCE [LARGE SCALE GENOMIC DNA]</scope>
    <source>
        <strain evidence="17">Edinburgh</strain>
    </source>
</reference>
<feature type="domain" description="Fungal lipase-type" evidence="16">
    <location>
        <begin position="370"/>
        <end position="514"/>
    </location>
</feature>
<dbReference type="OrthoDB" id="438440at2759"/>
<gene>
    <name evidence="17" type="ORF">TM35_000033590</name>
</gene>
<dbReference type="Gene3D" id="3.40.50.1820">
    <property type="entry name" value="alpha/beta hydrolase"/>
    <property type="match status" value="1"/>
</dbReference>
<dbReference type="GeneID" id="39981906"/>
<dbReference type="GO" id="GO:0016042">
    <property type="term" value="P:lipid catabolic process"/>
    <property type="evidence" value="ECO:0007669"/>
    <property type="project" value="UniProtKB-KW"/>
</dbReference>
<dbReference type="AlphaFoldDB" id="A0A1X0P6P4"/>
<keyword evidence="10 15" id="KW-1133">Transmembrane helix</keyword>
<keyword evidence="12 15" id="KW-0472">Membrane</keyword>
<dbReference type="SUPFAM" id="SSF53474">
    <property type="entry name" value="alpha/beta-Hydrolases"/>
    <property type="match status" value="1"/>
</dbReference>
<evidence type="ECO:0000256" key="9">
    <source>
        <dbReference type="ARBA" id="ARBA00022963"/>
    </source>
</evidence>
<evidence type="ECO:0000256" key="8">
    <source>
        <dbReference type="ARBA" id="ARBA00022837"/>
    </source>
</evidence>
<evidence type="ECO:0000259" key="16">
    <source>
        <dbReference type="Pfam" id="PF01764"/>
    </source>
</evidence>
<evidence type="ECO:0000256" key="10">
    <source>
        <dbReference type="ARBA" id="ARBA00022989"/>
    </source>
</evidence>
<feature type="transmembrane region" description="Helical" evidence="15">
    <location>
        <begin position="61"/>
        <end position="87"/>
    </location>
</feature>
<organism evidence="17 18">
    <name type="scientific">Trypanosoma theileri</name>
    <dbReference type="NCBI Taxonomy" id="67003"/>
    <lineage>
        <taxon>Eukaryota</taxon>
        <taxon>Discoba</taxon>
        <taxon>Euglenozoa</taxon>
        <taxon>Kinetoplastea</taxon>
        <taxon>Metakinetoplastina</taxon>
        <taxon>Trypanosomatida</taxon>
        <taxon>Trypanosomatidae</taxon>
        <taxon>Trypanosoma</taxon>
    </lineage>
</organism>
<evidence type="ECO:0000256" key="12">
    <source>
        <dbReference type="ARBA" id="ARBA00023136"/>
    </source>
</evidence>
<keyword evidence="3" id="KW-1003">Cell membrane</keyword>
<comment type="caution">
    <text evidence="17">The sequence shown here is derived from an EMBL/GenBank/DDBJ whole genome shotgun (WGS) entry which is preliminary data.</text>
</comment>
<evidence type="ECO:0000256" key="11">
    <source>
        <dbReference type="ARBA" id="ARBA00023098"/>
    </source>
</evidence>
<evidence type="ECO:0000256" key="7">
    <source>
        <dbReference type="ARBA" id="ARBA00022801"/>
    </source>
</evidence>
<evidence type="ECO:0000313" key="18">
    <source>
        <dbReference type="Proteomes" id="UP000192257"/>
    </source>
</evidence>
<evidence type="ECO:0000256" key="1">
    <source>
        <dbReference type="ARBA" id="ARBA00001913"/>
    </source>
</evidence>
<dbReference type="GO" id="GO:0005886">
    <property type="term" value="C:plasma membrane"/>
    <property type="evidence" value="ECO:0007669"/>
    <property type="project" value="UniProtKB-SubCell"/>
</dbReference>
<dbReference type="InterPro" id="IPR029058">
    <property type="entry name" value="AB_hydrolase_fold"/>
</dbReference>
<name>A0A1X0P6P4_9TRYP</name>
<comment type="catalytic activity">
    <reaction evidence="13">
        <text>a 1,2-diacyl-sn-glycerol + H2O = a 2-acylglycerol + a fatty acid + H(+)</text>
        <dbReference type="Rhea" id="RHEA:33275"/>
        <dbReference type="ChEBI" id="CHEBI:15377"/>
        <dbReference type="ChEBI" id="CHEBI:15378"/>
        <dbReference type="ChEBI" id="CHEBI:17389"/>
        <dbReference type="ChEBI" id="CHEBI:17815"/>
        <dbReference type="ChEBI" id="CHEBI:28868"/>
        <dbReference type="EC" id="3.1.1.116"/>
    </reaction>
    <physiologicalReaction direction="left-to-right" evidence="13">
        <dbReference type="Rhea" id="RHEA:33276"/>
    </physiologicalReaction>
</comment>
<evidence type="ECO:0000256" key="13">
    <source>
        <dbReference type="ARBA" id="ARBA00024531"/>
    </source>
</evidence>
<evidence type="ECO:0000313" key="17">
    <source>
        <dbReference type="EMBL" id="ORC92606.1"/>
    </source>
</evidence>
<feature type="transmembrane region" description="Helical" evidence="15">
    <location>
        <begin position="20"/>
        <end position="41"/>
    </location>
</feature>
<proteinExistence type="predicted"/>
<evidence type="ECO:0000256" key="2">
    <source>
        <dbReference type="ARBA" id="ARBA00004651"/>
    </source>
</evidence>
<feature type="transmembrane region" description="Helical" evidence="15">
    <location>
        <begin position="445"/>
        <end position="464"/>
    </location>
</feature>
<dbReference type="CDD" id="cd00519">
    <property type="entry name" value="Lipase_3"/>
    <property type="match status" value="1"/>
</dbReference>
<evidence type="ECO:0000256" key="5">
    <source>
        <dbReference type="ARBA" id="ARBA00022692"/>
    </source>
</evidence>
<evidence type="ECO:0000256" key="14">
    <source>
        <dbReference type="ARBA" id="ARBA00026104"/>
    </source>
</evidence>
<comment type="cofactor">
    <cofactor evidence="1">
        <name>Ca(2+)</name>
        <dbReference type="ChEBI" id="CHEBI:29108"/>
    </cofactor>
</comment>
<protein>
    <recommendedName>
        <fullName evidence="14">sn-1-specific diacylglycerol lipase</fullName>
        <ecNumber evidence="14">3.1.1.116</ecNumber>
    </recommendedName>
</protein>
<evidence type="ECO:0000256" key="6">
    <source>
        <dbReference type="ARBA" id="ARBA00022723"/>
    </source>
</evidence>
<evidence type="ECO:0000256" key="3">
    <source>
        <dbReference type="ARBA" id="ARBA00022475"/>
    </source>
</evidence>
<dbReference type="EC" id="3.1.1.116" evidence="14"/>
<comment type="subcellular location">
    <subcellularLocation>
        <location evidence="2">Cell membrane</location>
        <topology evidence="2">Multi-pass membrane protein</topology>
    </subcellularLocation>
</comment>
<keyword evidence="11" id="KW-0443">Lipid metabolism</keyword>
<evidence type="ECO:0000256" key="15">
    <source>
        <dbReference type="SAM" id="Phobius"/>
    </source>
</evidence>
<dbReference type="VEuPathDB" id="TriTrypDB:TM35_000033590"/>
<keyword evidence="5 15" id="KW-0812">Transmembrane</keyword>
<feature type="transmembrane region" description="Helical" evidence="15">
    <location>
        <begin position="99"/>
        <end position="119"/>
    </location>
</feature>
<keyword evidence="4" id="KW-0597">Phosphoprotein</keyword>
<dbReference type="Proteomes" id="UP000192257">
    <property type="component" value="Unassembled WGS sequence"/>
</dbReference>
<dbReference type="RefSeq" id="XP_028886672.1">
    <property type="nucleotide sequence ID" value="XM_029022126.1"/>
</dbReference>
<dbReference type="InterPro" id="IPR002921">
    <property type="entry name" value="Fungal_lipase-type"/>
</dbReference>
<dbReference type="Pfam" id="PF01764">
    <property type="entry name" value="Lipase_3"/>
    <property type="match status" value="1"/>
</dbReference>
<dbReference type="GO" id="GO:0016298">
    <property type="term" value="F:lipase activity"/>
    <property type="evidence" value="ECO:0007669"/>
    <property type="project" value="TreeGrafter"/>
</dbReference>
<dbReference type="InterPro" id="IPR052214">
    <property type="entry name" value="DAG_Lipase-Related"/>
</dbReference>
<keyword evidence="18" id="KW-1185">Reference proteome</keyword>
<sequence>MPALYWCGRKWRTSSDDFTFSGIFFFALLLASGVCTLTRFGRGDVVKMWDCPDASGTFSGVYFSLGIVDIIGAVAFLITGALSCLGTPFQVSKRRHVPLFLYLTTFIALVGFVLCVIAAKYSMYDDEFRFCKNSTKHLLHAVIAFNFLVPIVYFFMMALVFDPDGRDQWDNLEDYEILWGQRCRLLCCSCFKSSREDDAFRDVAKTLAGLFRGYDLVPSDVVAGLLLVSGMQLRSLRLRRGNIRYPPAGDGCSERISLQAQRFPLLTEEQRQQLAELHTYSRFYMSVYGWPLYEYMHCCIGVPKLCCYDPFMCCRRHPGMHTGTVLFCDLTALLKVSGLPDEDIILTSWENRLFRPVFFVALDRSTNSVIVSIRGTMSFADCVTDLVATPSLLEVSESEREAHTTPDDYYVHGGMKQSAAYVLNELQETGILQDILTGQYKNQKLVILGHSLGAGVATILSILLHTTQPRLRDRIRCLAYAPPGGLLSPALVSYSKSFVLGCFVGNDVIPRMAAHTFDNLRESIFDALANSSLPKSLLFINILRIEKIVNGTSPSANGGSLESCTFRNALRNYTHTSLTDSKKLFPPATLIHFCKAVVRGCCSRCLTLNRFFCVCKCKEVFVPKFETPSDVQVVVCAPSMLKDHFPDRLFSVIEETHKQLESGELERFFSTQEDEIAYLGSARSFSHDDVTCLV</sequence>
<keyword evidence="8" id="KW-0106">Calcium</keyword>
<dbReference type="PANTHER" id="PTHR45792:SF8">
    <property type="entry name" value="DIACYLGLYCEROL LIPASE-ALPHA"/>
    <property type="match status" value="1"/>
</dbReference>
<dbReference type="PANTHER" id="PTHR45792">
    <property type="entry name" value="DIACYLGLYCEROL LIPASE HOMOLOG-RELATED"/>
    <property type="match status" value="1"/>
</dbReference>
<dbReference type="GO" id="GO:0046872">
    <property type="term" value="F:metal ion binding"/>
    <property type="evidence" value="ECO:0007669"/>
    <property type="project" value="UniProtKB-KW"/>
</dbReference>
<keyword evidence="9" id="KW-0442">Lipid degradation</keyword>
<keyword evidence="7" id="KW-0378">Hydrolase</keyword>
<evidence type="ECO:0000256" key="4">
    <source>
        <dbReference type="ARBA" id="ARBA00022553"/>
    </source>
</evidence>
<feature type="transmembrane region" description="Helical" evidence="15">
    <location>
        <begin position="139"/>
        <end position="161"/>
    </location>
</feature>
<dbReference type="EMBL" id="NBCO01000003">
    <property type="protein sequence ID" value="ORC92606.1"/>
    <property type="molecule type" value="Genomic_DNA"/>
</dbReference>
<accession>A0A1X0P6P4</accession>
<keyword evidence="6" id="KW-0479">Metal-binding</keyword>